<name>A0A9P5JUN6_9AGAM</name>
<sequence length="276" mass="29063">MSTIYSSLAAALLLASPLLATAQLLAPSCPSSWSWSFNSLGQSPCTIAAYLQGVCDNGVFTIPELVPGDSYVGPTGSSDASDLCKCNTVVYSLMSACDACQDALWFSWKTWSLNCTSVDPITTFSNVVPNGTMVPAWAFLDVTKGGGSWNPTLSYQVGDNTELPAGESGALSPLPTPTTTQTVVPGLSSSQAAFVSKNSGHSSKNKTAAIVGGILSGIAFIALAVALLLWRQRIKRRKTTRAAASIIFANRAVPLQEKVSRRNRDEPPLDLVQDAI</sequence>
<keyword evidence="4" id="KW-1185">Reference proteome</keyword>
<reference evidence="3" key="1">
    <citation type="submission" date="2019-10" db="EMBL/GenBank/DDBJ databases">
        <authorList>
            <consortium name="DOE Joint Genome Institute"/>
            <person name="Kuo A."/>
            <person name="Miyauchi S."/>
            <person name="Kiss E."/>
            <person name="Drula E."/>
            <person name="Kohler A."/>
            <person name="Sanchez-Garcia M."/>
            <person name="Andreopoulos B."/>
            <person name="Barry K.W."/>
            <person name="Bonito G."/>
            <person name="Buee M."/>
            <person name="Carver A."/>
            <person name="Chen C."/>
            <person name="Cichocki N."/>
            <person name="Clum A."/>
            <person name="Culley D."/>
            <person name="Crous P.W."/>
            <person name="Fauchery L."/>
            <person name="Girlanda M."/>
            <person name="Hayes R."/>
            <person name="Keri Z."/>
            <person name="LaButti K."/>
            <person name="Lipzen A."/>
            <person name="Lombard V."/>
            <person name="Magnuson J."/>
            <person name="Maillard F."/>
            <person name="Morin E."/>
            <person name="Murat C."/>
            <person name="Nolan M."/>
            <person name="Ohm R."/>
            <person name="Pangilinan J."/>
            <person name="Pereira M."/>
            <person name="Perotto S."/>
            <person name="Peter M."/>
            <person name="Riley R."/>
            <person name="Sitrit Y."/>
            <person name="Stielow B."/>
            <person name="Szollosi G."/>
            <person name="Zifcakova L."/>
            <person name="Stursova M."/>
            <person name="Spatafora J.W."/>
            <person name="Tedersoo L."/>
            <person name="Vaario L.-M."/>
            <person name="Yamada A."/>
            <person name="Yan M."/>
            <person name="Wang P."/>
            <person name="Xu J."/>
            <person name="Bruns T."/>
            <person name="Baldrian P."/>
            <person name="Vilgalys R."/>
            <person name="Henrissat B."/>
            <person name="Grigoriev I.V."/>
            <person name="Hibbett D."/>
            <person name="Nagy L.G."/>
            <person name="Martin F.M."/>
        </authorList>
    </citation>
    <scope>NUCLEOTIDE SEQUENCE</scope>
    <source>
        <strain evidence="3">Prilba</strain>
    </source>
</reference>
<keyword evidence="1" id="KW-1133">Transmembrane helix</keyword>
<evidence type="ECO:0000256" key="1">
    <source>
        <dbReference type="SAM" id="Phobius"/>
    </source>
</evidence>
<keyword evidence="1" id="KW-0812">Transmembrane</keyword>
<proteinExistence type="predicted"/>
<evidence type="ECO:0000313" key="4">
    <source>
        <dbReference type="Proteomes" id="UP000759537"/>
    </source>
</evidence>
<dbReference type="EMBL" id="WHVB01000046">
    <property type="protein sequence ID" value="KAF8465584.1"/>
    <property type="molecule type" value="Genomic_DNA"/>
</dbReference>
<keyword evidence="1" id="KW-0472">Membrane</keyword>
<feature type="signal peptide" evidence="2">
    <location>
        <begin position="1"/>
        <end position="22"/>
    </location>
</feature>
<feature type="transmembrane region" description="Helical" evidence="1">
    <location>
        <begin position="208"/>
        <end position="230"/>
    </location>
</feature>
<dbReference type="CDD" id="cd12087">
    <property type="entry name" value="TM_EGFR-like"/>
    <property type="match status" value="1"/>
</dbReference>
<reference evidence="3" key="2">
    <citation type="journal article" date="2020" name="Nat. Commun.">
        <title>Large-scale genome sequencing of mycorrhizal fungi provides insights into the early evolution of symbiotic traits.</title>
        <authorList>
            <person name="Miyauchi S."/>
            <person name="Kiss E."/>
            <person name="Kuo A."/>
            <person name="Drula E."/>
            <person name="Kohler A."/>
            <person name="Sanchez-Garcia M."/>
            <person name="Morin E."/>
            <person name="Andreopoulos B."/>
            <person name="Barry K.W."/>
            <person name="Bonito G."/>
            <person name="Buee M."/>
            <person name="Carver A."/>
            <person name="Chen C."/>
            <person name="Cichocki N."/>
            <person name="Clum A."/>
            <person name="Culley D."/>
            <person name="Crous P.W."/>
            <person name="Fauchery L."/>
            <person name="Girlanda M."/>
            <person name="Hayes R.D."/>
            <person name="Keri Z."/>
            <person name="LaButti K."/>
            <person name="Lipzen A."/>
            <person name="Lombard V."/>
            <person name="Magnuson J."/>
            <person name="Maillard F."/>
            <person name="Murat C."/>
            <person name="Nolan M."/>
            <person name="Ohm R.A."/>
            <person name="Pangilinan J."/>
            <person name="Pereira M.F."/>
            <person name="Perotto S."/>
            <person name="Peter M."/>
            <person name="Pfister S."/>
            <person name="Riley R."/>
            <person name="Sitrit Y."/>
            <person name="Stielow J.B."/>
            <person name="Szollosi G."/>
            <person name="Zifcakova L."/>
            <person name="Stursova M."/>
            <person name="Spatafora J.W."/>
            <person name="Tedersoo L."/>
            <person name="Vaario L.M."/>
            <person name="Yamada A."/>
            <person name="Yan M."/>
            <person name="Wang P."/>
            <person name="Xu J."/>
            <person name="Bruns T."/>
            <person name="Baldrian P."/>
            <person name="Vilgalys R."/>
            <person name="Dunand C."/>
            <person name="Henrissat B."/>
            <person name="Grigoriev I.V."/>
            <person name="Hibbett D."/>
            <person name="Nagy L.G."/>
            <person name="Martin F.M."/>
        </authorList>
    </citation>
    <scope>NUCLEOTIDE SEQUENCE</scope>
    <source>
        <strain evidence="3">Prilba</strain>
    </source>
</reference>
<gene>
    <name evidence="3" type="ORF">DFH94DRAFT_353920</name>
</gene>
<dbReference type="Proteomes" id="UP000759537">
    <property type="component" value="Unassembled WGS sequence"/>
</dbReference>
<evidence type="ECO:0000313" key="3">
    <source>
        <dbReference type="EMBL" id="KAF8465584.1"/>
    </source>
</evidence>
<organism evidence="3 4">
    <name type="scientific">Russula ochroleuca</name>
    <dbReference type="NCBI Taxonomy" id="152965"/>
    <lineage>
        <taxon>Eukaryota</taxon>
        <taxon>Fungi</taxon>
        <taxon>Dikarya</taxon>
        <taxon>Basidiomycota</taxon>
        <taxon>Agaricomycotina</taxon>
        <taxon>Agaricomycetes</taxon>
        <taxon>Russulales</taxon>
        <taxon>Russulaceae</taxon>
        <taxon>Russula</taxon>
    </lineage>
</organism>
<protein>
    <submittedName>
        <fullName evidence="3">Uncharacterized protein</fullName>
    </submittedName>
</protein>
<accession>A0A9P5JUN6</accession>
<feature type="chain" id="PRO_5040260162" evidence="2">
    <location>
        <begin position="23"/>
        <end position="276"/>
    </location>
</feature>
<dbReference type="OrthoDB" id="2576311at2759"/>
<dbReference type="AlphaFoldDB" id="A0A9P5JUN6"/>
<evidence type="ECO:0000256" key="2">
    <source>
        <dbReference type="SAM" id="SignalP"/>
    </source>
</evidence>
<comment type="caution">
    <text evidence="3">The sequence shown here is derived from an EMBL/GenBank/DDBJ whole genome shotgun (WGS) entry which is preliminary data.</text>
</comment>
<keyword evidence="2" id="KW-0732">Signal</keyword>